<feature type="region of interest" description="Disordered" evidence="1">
    <location>
        <begin position="3111"/>
        <end position="3177"/>
    </location>
</feature>
<dbReference type="STRING" id="520822.A0A195B560"/>
<organism evidence="2 3">
    <name type="scientific">Atta colombica</name>
    <dbReference type="NCBI Taxonomy" id="520822"/>
    <lineage>
        <taxon>Eukaryota</taxon>
        <taxon>Metazoa</taxon>
        <taxon>Ecdysozoa</taxon>
        <taxon>Arthropoda</taxon>
        <taxon>Hexapoda</taxon>
        <taxon>Insecta</taxon>
        <taxon>Pterygota</taxon>
        <taxon>Neoptera</taxon>
        <taxon>Endopterygota</taxon>
        <taxon>Hymenoptera</taxon>
        <taxon>Apocrita</taxon>
        <taxon>Aculeata</taxon>
        <taxon>Formicoidea</taxon>
        <taxon>Formicidae</taxon>
        <taxon>Myrmicinae</taxon>
        <taxon>Atta</taxon>
    </lineage>
</organism>
<name>A0A195B560_9HYME</name>
<accession>A0A195B560</accession>
<evidence type="ECO:0000313" key="3">
    <source>
        <dbReference type="Proteomes" id="UP000078540"/>
    </source>
</evidence>
<feature type="compositionally biased region" description="Low complexity" evidence="1">
    <location>
        <begin position="3166"/>
        <end position="3176"/>
    </location>
</feature>
<dbReference type="Proteomes" id="UP000078540">
    <property type="component" value="Unassembled WGS sequence"/>
</dbReference>
<keyword evidence="3" id="KW-1185">Reference proteome</keyword>
<proteinExistence type="predicted"/>
<feature type="region of interest" description="Disordered" evidence="1">
    <location>
        <begin position="1311"/>
        <end position="1333"/>
    </location>
</feature>
<dbReference type="InterPro" id="IPR033228">
    <property type="entry name" value="SZT2"/>
</dbReference>
<reference evidence="2 3" key="1">
    <citation type="submission" date="2015-09" db="EMBL/GenBank/DDBJ databases">
        <title>Atta colombica WGS genome.</title>
        <authorList>
            <person name="Nygaard S."/>
            <person name="Hu H."/>
            <person name="Boomsma J."/>
            <person name="Zhang G."/>
        </authorList>
    </citation>
    <scope>NUCLEOTIDE SEQUENCE [LARGE SCALE GENOMIC DNA]</scope>
    <source>
        <strain evidence="2">Treedump-2</strain>
        <tissue evidence="2">Whole body</tissue>
    </source>
</reference>
<protein>
    <submittedName>
        <fullName evidence="2">Protein SZT2</fullName>
    </submittedName>
</protein>
<dbReference type="PANTHER" id="PTHR14918:SF3">
    <property type="entry name" value="KICSTOR COMPLEX PROTEIN SZT2"/>
    <property type="match status" value="1"/>
</dbReference>
<evidence type="ECO:0000313" key="2">
    <source>
        <dbReference type="EMBL" id="KYM79415.1"/>
    </source>
</evidence>
<feature type="compositionally biased region" description="Polar residues" evidence="1">
    <location>
        <begin position="3111"/>
        <end position="3127"/>
    </location>
</feature>
<sequence length="3370" mass="384469">MRHLTVAQNLSQTHLCTSLKICLKRIAAVSRLPQKVAKIQNDEFKIEISALYSESDRTVLEAETIFLLMKKGFPISRNVRVQWLLEHLDSVISIQCPNTKSKEEPELEIVSVLPKDKPVGWSTDTSYQFLYKVVSTTSIVFLAHKYRMVFSLDLSPSLATVDVQSGEIVIDEVCLTTKRCLEGITRPFTVPGSRRVMQPEIYVTVIAHTPFFTSPAQQVLVQGWLITSDNVNSLTQYVEKQLYLLEERVATVTAIANQQLENLRAESERLVGRLFEESSTCLNKNNCNISIVSPEASFVNMLRYGMLALTLLPEHSCAHMVIVTDGIIGIKNAHTLDSIIQQLRATTVACSFLRVGSAYNPHCADGLVPYQDLLYFIAAATLGSYMSFNSYVMPVHGTNMNLYHKHFLCWQLYRNISDGNTSDRHCWRTENNCFHGHRSGQLLKKKQIDDKVTCTLSSLLCCRLREGYLIKRVSVRDDILEINFVLLWKTNVFLEYLVTCPWSSKSLSLSNVIQYTITVEAPYEFLHDITCLSKKPLNSHYRQGVISRFWTALTSLTESDNMLAHFSWFPGSGWTWYSVPDTIRSGMPVFYLSSYPSPSTVQLSDAACPQFGQIWQPVVSLDPLQWARWMHTQRITLILAYDRPLPRHLHQSNQSGRFQCVQSRQAAAVLYAMLKNWATFVLVENHTYVQFIYREAEKPPVSFSLIRINCKALCVVLNIAFAGGTEGVVRHNVVVDLVDRLSKLTLPNRPTEQREIPCCTIIHKSLERILVRYERIPSNLSMVVFPDGTQPTCARAALGLLGGSLTTTLSRYLYHNRWLWHVKRPFVQTIPGITLSRLNITAIARILSTITKIRLGEGFNFAYSAAGITNMVLEVQMQGFGNDENSYPCIIQYVLFPPHVVPNAALERDSGTEDDTEEGIAEAEVWTEDLEGYNDFQIVTEVWVEPQCGYVQMPTQSIAMYMYPLQYHQLPDAIARIDEECINALLTLEYLSLLCQVTPVEKDTEIVFGQAHQGVKYHGTVGASTDRISECPNPIEPFEATPIIDERIHSMYFSFDTLSILSKCQQAELLFSMFVDDSVHIDEDRDSANRILMGNFLEHMKQLHNKELLLTSAESQMFTKMLLNRPRENIPPLPFFMQREKNCRDNVSDIYPRWKCFVKGISTTHVIITILPATEKDVRLIMYTGDNCTSNNSEKNYDSDIFDLDMNEKVPSPTLCTENLSEFVTLERRESKISSHSTIANSTSKANIIDHNYDNVDNEGSLIIPVYVYDCSLALLIDALVGQLQTPQNKDIYQDHTFKIGEQISEDFVSLKSESNTKPSSPEPKSEDSDNISSDQRSLMEHCKLLSLAHCHCYVVAVYKSLALQQSLSYEDMEAAVAQCEENLIEINITNYLRLVCRHLSMLPKGDLLNQLKISACNDVKPLHNLIKNKFKRIMALAFRPVPAHPEFYYCLPSWMSEKMEDVSQRTDSDDDLDEFTCHSEMSASKTDNSFNQVSQTVNITWPVTNLHNNEKLSHHSNSKDSLISDFDEENMWNMKNQPLFLHLSCSIRFRSELSSIPVKLMPTCFTEIVQRINNDKERNLAELNLDDLKITLDIICLSLPKEVLEVSLERYPALRTTSYCSASTFGSMPSDSSPGTNAKTESIQERMPQLSQHHAVTNLKDEIEWLLRDETATALLDHSSPNADTLKFIAQHVSESTGRFSCSMDKVPLHFVFPSESSVPKFLKELKNLEIDKYCICQEADLFYFVKKPEIIVHDIEADILLVDVEEQSLKDDESIGNAEKEEISTIQSIQINGQDSGDVPGYYSEISSIAEEKHGTDDGYEGDSSNSEDDYQWLIQLDKCRECLPNFWLIMNVESSHVNVYFHCRFLELSSPEVDCYSQIQKTLLAQIKAICRRVNQYLLLQNLHDTRICDLLLEPESTEDHNAWKETGGESGNLLQNHNSSTLNVTPGMFRCPVIWEEPFNLHPRLKTGPGRSGLSRGIKALHGVLNRLSVNNRNNMFVYQENNENVFYLRLHEQMNDVKPLQNKLSESDEKLVVSRSNSVASLSQAKGIGMVNDHVVTNDTRPRVRSFGEKESDILNKTGDSIILMVHGISEAGPEVKRDLVQVLQNRLDDAVLEVLSVMLARNPMCKLTPADVHFIQKPYKSPECIVQLSVQPHCLRYMNALGYYLRQNILQFLYTPKYTDLGAHYHFQDYTPLDGTRKKVSESDIFLYNQSHSSGNKGIACIALAITDDKGESATYSNDLNNESSFPKLLRVENFESIVSTNIYDYKSDSKPNAQTLIEFRIWKQGRVNLESLILKLSSAVKHGIWDLVTEYNLLATPLTEPIIDSSTTVGETENKEIQTLVKTSTQKVSENLTINQYELGEKGKLDGTYHTTLARWFQFALEMGVPAVKKHEVIIHHRHAIPVIVRELQNLIRSQDPDTSSKVFILQDRQPFLNQFIVSHKTGSAPKWSDSIRNSSDQSLAENMDQESANSPVYVPHEFNKEEQITYIKCILVARNFHQWKASLGKEIDLELLAPKDQKQLQKFNPLISESNFVPRQRILLAEILSDNIILYMYNWSKEKSEKLIKQTTSLGTWLSSRSSLFTSIIMQKLGIFHHKFTRESQQRVEHSSQYYQINDMESLAKFPSQSNIDKDWARSSNRAQSMKNNAFSWIQVVGQAMRDAKPSVPHPHNMTDTIVKAAYDLQDLRHREKRIKEDLEKLYAMWQSRTSNIPISLNALNTFKQYSRLIHFCHTPLLFLPAWRLQSAATRDHSLTPPQSSHFGLNGIEQSSQATQSKQEATNAIMIKWHQELCKSMLSEYRQYLQILGFNPIQVESLHKTNEAYAQQQSYYLKKSMLGGILLFEVHLSQPFFIVKLRIIECNRLQTKTSSGMMNQFVLSFVDVCDKIQINMHLHSFTYDFHLRCIHSYIAGTGLWSLQQGYHLTHFMDDFIKYYSKAPNYARNLIYSDVITIRDIAIPARTLYSYLLSHEKVYGMRVFVMSGELQESHDNEYVLIKLQSTPSVSYCDAHDIKCTDDFDVALIVSRMEQSPQIEKTEITLKYYLMLTSKRELYPKREVENNKLGKFRTVYSVGKPATSSCTENPMESNSASRILPFTRCNIRTEMSNIDLRTSQQEKSSSSDVTTKDIDIKMSNYNVHNNSAPTPPPVPNSPLTQNSNIPTSSLSSSSSPSPHLMQIRQESVNYLGYYSSHEQLMQQMIMAQAKAARQHITNMVERGALQCRTHLLWDKLLENKTSMAYTEFKELCSLAHTEPLSNLDSRLGLFINQPVSWYQALSKVLQNKYQEHHKQFITSDGNITHHLILHPTLVQAFMMLTIDMHTSRGDLCAVYRKSTEINMPINMEDIYALVEDFVNACCFHLWMGLCSQ</sequence>
<dbReference type="GO" id="GO:0005777">
    <property type="term" value="C:peroxisome"/>
    <property type="evidence" value="ECO:0007669"/>
    <property type="project" value="InterPro"/>
</dbReference>
<dbReference type="EMBL" id="KQ976603">
    <property type="protein sequence ID" value="KYM79415.1"/>
    <property type="molecule type" value="Genomic_DNA"/>
</dbReference>
<evidence type="ECO:0000256" key="1">
    <source>
        <dbReference type="SAM" id="MobiDB-lite"/>
    </source>
</evidence>
<gene>
    <name evidence="2" type="ORF">ALC53_10146</name>
</gene>
<dbReference type="PANTHER" id="PTHR14918">
    <property type="entry name" value="KICSTOR COMPLEX PROTEIN SZT2"/>
    <property type="match status" value="1"/>
</dbReference>